<dbReference type="AlphaFoldDB" id="A0A8S3XE69"/>
<gene>
    <name evidence="2" type="ORF">PAPOLLO_LOCUS16314</name>
</gene>
<evidence type="ECO:0000256" key="1">
    <source>
        <dbReference type="SAM" id="MobiDB-lite"/>
    </source>
</evidence>
<evidence type="ECO:0000313" key="2">
    <source>
        <dbReference type="EMBL" id="CAG5015117.1"/>
    </source>
</evidence>
<feature type="region of interest" description="Disordered" evidence="1">
    <location>
        <begin position="1"/>
        <end position="27"/>
    </location>
</feature>
<dbReference type="OrthoDB" id="7427416at2759"/>
<evidence type="ECO:0000313" key="3">
    <source>
        <dbReference type="Proteomes" id="UP000691718"/>
    </source>
</evidence>
<name>A0A8S3XE69_PARAO</name>
<comment type="caution">
    <text evidence="2">The sequence shown here is derived from an EMBL/GenBank/DDBJ whole genome shotgun (WGS) entry which is preliminary data.</text>
</comment>
<dbReference type="EMBL" id="CAJQZP010001064">
    <property type="protein sequence ID" value="CAG5015117.1"/>
    <property type="molecule type" value="Genomic_DNA"/>
</dbReference>
<sequence>MHDKSQQFETKKCTKKYSNEKKKNRASLHDDSMIEQTVKFAKNIIPRVIPPSREYSPTSVFYTIKTSKKLGKKLSKFSGINNEHCNKFNKITPKAVAKKAKEEKVRVYSAVDVSSHSSPDNTLDEFHINQSSNFSLSESFDNDPNKIPLDKRKRKHDARLKGNPSESLEAIATEVNASNQVEIKISLMNDSEKNKFIESLRAPVINSFKEHLNELNIPLSKDLETMKKMLASNTQKLDHMVQILGNIENKIMRYSDKTMKIIMSPKNISSKASRLEELAGDLTELKEGTITDDEEYYERDTIKPMITKSAVITMSPNYQNNERDNKNENVGYGDSATIHLNAASSQLGVKPDRPNRIPPRFCWTDTTNNVNT</sequence>
<protein>
    <submittedName>
        <fullName evidence="2">(apollo) hypothetical protein</fullName>
    </submittedName>
</protein>
<organism evidence="2 3">
    <name type="scientific">Parnassius apollo</name>
    <name type="common">Apollo butterfly</name>
    <name type="synonym">Papilio apollo</name>
    <dbReference type="NCBI Taxonomy" id="110799"/>
    <lineage>
        <taxon>Eukaryota</taxon>
        <taxon>Metazoa</taxon>
        <taxon>Ecdysozoa</taxon>
        <taxon>Arthropoda</taxon>
        <taxon>Hexapoda</taxon>
        <taxon>Insecta</taxon>
        <taxon>Pterygota</taxon>
        <taxon>Neoptera</taxon>
        <taxon>Endopterygota</taxon>
        <taxon>Lepidoptera</taxon>
        <taxon>Glossata</taxon>
        <taxon>Ditrysia</taxon>
        <taxon>Papilionoidea</taxon>
        <taxon>Papilionidae</taxon>
        <taxon>Parnassiinae</taxon>
        <taxon>Parnassini</taxon>
        <taxon>Parnassius</taxon>
        <taxon>Parnassius</taxon>
    </lineage>
</organism>
<proteinExistence type="predicted"/>
<feature type="region of interest" description="Disordered" evidence="1">
    <location>
        <begin position="137"/>
        <end position="161"/>
    </location>
</feature>
<dbReference type="Proteomes" id="UP000691718">
    <property type="component" value="Unassembled WGS sequence"/>
</dbReference>
<accession>A0A8S3XE69</accession>
<reference evidence="2" key="1">
    <citation type="submission" date="2021-04" db="EMBL/GenBank/DDBJ databases">
        <authorList>
            <person name="Tunstrom K."/>
        </authorList>
    </citation>
    <scope>NUCLEOTIDE SEQUENCE</scope>
</reference>
<keyword evidence="3" id="KW-1185">Reference proteome</keyword>